<name>A0A7J7MKN9_9MAGN</name>
<dbReference type="EMBL" id="JACGCM010001428">
    <property type="protein sequence ID" value="KAF6155308.1"/>
    <property type="molecule type" value="Genomic_DNA"/>
</dbReference>
<comment type="caution">
    <text evidence="1">The sequence shown here is derived from an EMBL/GenBank/DDBJ whole genome shotgun (WGS) entry which is preliminary data.</text>
</comment>
<accession>A0A7J7MKN9</accession>
<evidence type="ECO:0000313" key="1">
    <source>
        <dbReference type="EMBL" id="KAF6155308.1"/>
    </source>
</evidence>
<reference evidence="1 2" key="1">
    <citation type="journal article" date="2020" name="IScience">
        <title>Genome Sequencing of the Endangered Kingdonia uniflora (Circaeasteraceae, Ranunculales) Reveals Potential Mechanisms of Evolutionary Specialization.</title>
        <authorList>
            <person name="Sun Y."/>
            <person name="Deng T."/>
            <person name="Zhang A."/>
            <person name="Moore M.J."/>
            <person name="Landis J.B."/>
            <person name="Lin N."/>
            <person name="Zhang H."/>
            <person name="Zhang X."/>
            <person name="Huang J."/>
            <person name="Zhang X."/>
            <person name="Sun H."/>
            <person name="Wang H."/>
        </authorList>
    </citation>
    <scope>NUCLEOTIDE SEQUENCE [LARGE SCALE GENOMIC DNA]</scope>
    <source>
        <strain evidence="1">TB1705</strain>
        <tissue evidence="1">Leaf</tissue>
    </source>
</reference>
<protein>
    <submittedName>
        <fullName evidence="1">Uncharacterized protein</fullName>
    </submittedName>
</protein>
<keyword evidence="2" id="KW-1185">Reference proteome</keyword>
<dbReference type="Proteomes" id="UP000541444">
    <property type="component" value="Unassembled WGS sequence"/>
</dbReference>
<evidence type="ECO:0000313" key="2">
    <source>
        <dbReference type="Proteomes" id="UP000541444"/>
    </source>
</evidence>
<proteinExistence type="predicted"/>
<sequence>MDHTEDGDEARVTMGSEIQSESAEAALGTQPTLGECRSGTDSEVNIYSHGVIVNEVLRKVISDATTAVAKKKGLTTKFVARAYMSYVLDDDVGLFEIHRWNDASVNEEGEPPVDQCEDVGEQYNVSLNEHATLSPNAHDTMPTRGEFGGLDLQITALNDEFNKLKEDKDRV</sequence>
<organism evidence="1 2">
    <name type="scientific">Kingdonia uniflora</name>
    <dbReference type="NCBI Taxonomy" id="39325"/>
    <lineage>
        <taxon>Eukaryota</taxon>
        <taxon>Viridiplantae</taxon>
        <taxon>Streptophyta</taxon>
        <taxon>Embryophyta</taxon>
        <taxon>Tracheophyta</taxon>
        <taxon>Spermatophyta</taxon>
        <taxon>Magnoliopsida</taxon>
        <taxon>Ranunculales</taxon>
        <taxon>Circaeasteraceae</taxon>
        <taxon>Kingdonia</taxon>
    </lineage>
</organism>
<dbReference type="AlphaFoldDB" id="A0A7J7MKN9"/>
<gene>
    <name evidence="1" type="ORF">GIB67_019834</name>
</gene>